<keyword evidence="1" id="KW-0812">Transmembrane</keyword>
<proteinExistence type="predicted"/>
<gene>
    <name evidence="2" type="ORF">CKO45_21350</name>
</gene>
<feature type="transmembrane region" description="Helical" evidence="1">
    <location>
        <begin position="24"/>
        <end position="50"/>
    </location>
</feature>
<keyword evidence="3" id="KW-1185">Reference proteome</keyword>
<sequence>MLTSLYLAARSLVTDRKGVTAMEYGLIAALVAVVIIGTVTTLGTNLELVFAKIRDTLKV</sequence>
<reference evidence="2 3" key="1">
    <citation type="journal article" date="2020" name="Microorganisms">
        <title>Osmotic Adaptation and Compatible Solute Biosynthesis of Phototrophic Bacteria as Revealed from Genome Analyses.</title>
        <authorList>
            <person name="Imhoff J.F."/>
            <person name="Rahn T."/>
            <person name="Kunzel S."/>
            <person name="Keller A."/>
            <person name="Neulinger S.C."/>
        </authorList>
    </citation>
    <scope>NUCLEOTIDE SEQUENCE [LARGE SCALE GENOMIC DNA]</scope>
    <source>
        <strain evidence="2 3">DSM 15382</strain>
    </source>
</reference>
<evidence type="ECO:0000256" key="1">
    <source>
        <dbReference type="SAM" id="Phobius"/>
    </source>
</evidence>
<evidence type="ECO:0000313" key="2">
    <source>
        <dbReference type="EMBL" id="MBK1660773.1"/>
    </source>
</evidence>
<dbReference type="Proteomes" id="UP000697995">
    <property type="component" value="Unassembled WGS sequence"/>
</dbReference>
<keyword evidence="1" id="KW-1133">Transmembrane helix</keyword>
<comment type="caution">
    <text evidence="2">The sequence shown here is derived from an EMBL/GenBank/DDBJ whole genome shotgun (WGS) entry which is preliminary data.</text>
</comment>
<evidence type="ECO:0000313" key="3">
    <source>
        <dbReference type="Proteomes" id="UP000697995"/>
    </source>
</evidence>
<organism evidence="2 3">
    <name type="scientific">Paracraurococcus ruber</name>
    <dbReference type="NCBI Taxonomy" id="77675"/>
    <lineage>
        <taxon>Bacteria</taxon>
        <taxon>Pseudomonadati</taxon>
        <taxon>Pseudomonadota</taxon>
        <taxon>Alphaproteobacteria</taxon>
        <taxon>Acetobacterales</taxon>
        <taxon>Roseomonadaceae</taxon>
        <taxon>Paracraurococcus</taxon>
    </lineage>
</organism>
<dbReference type="EMBL" id="NRSG01000210">
    <property type="protein sequence ID" value="MBK1660773.1"/>
    <property type="molecule type" value="Genomic_DNA"/>
</dbReference>
<keyword evidence="1" id="KW-0472">Membrane</keyword>
<dbReference type="InterPro" id="IPR007047">
    <property type="entry name" value="Flp_Fap"/>
</dbReference>
<dbReference type="Pfam" id="PF04964">
    <property type="entry name" value="Flp_Fap"/>
    <property type="match status" value="1"/>
</dbReference>
<accession>A0ABS1D1R9</accession>
<protein>
    <submittedName>
        <fullName evidence="2">Flp family type IVb pilin</fullName>
    </submittedName>
</protein>
<dbReference type="RefSeq" id="WP_133220322.1">
    <property type="nucleotide sequence ID" value="NZ_NRSG01000210.1"/>
</dbReference>
<name>A0ABS1D1R9_9PROT</name>